<dbReference type="InterPro" id="IPR054593">
    <property type="entry name" value="Beta-mannosidase-like_N2"/>
</dbReference>
<dbReference type="InterPro" id="IPR041625">
    <property type="entry name" value="Beta-mannosidase_Ig"/>
</dbReference>
<feature type="domain" description="Beta-mannosidase Ig-fold" evidence="17">
    <location>
        <begin position="797"/>
        <end position="873"/>
    </location>
</feature>
<feature type="domain" description="Beta-mannosidase-like galactose-binding" evidence="19">
    <location>
        <begin position="49"/>
        <end position="226"/>
    </location>
</feature>
<organism evidence="20 21">
    <name type="scientific">Flammeovirga agarivorans</name>
    <dbReference type="NCBI Taxonomy" id="2726742"/>
    <lineage>
        <taxon>Bacteria</taxon>
        <taxon>Pseudomonadati</taxon>
        <taxon>Bacteroidota</taxon>
        <taxon>Cytophagia</taxon>
        <taxon>Cytophagales</taxon>
        <taxon>Flammeovirgaceae</taxon>
        <taxon>Flammeovirga</taxon>
    </lineage>
</organism>
<comment type="caution">
    <text evidence="20">The sequence shown here is derived from an EMBL/GenBank/DDBJ whole genome shotgun (WGS) entry which is preliminary data.</text>
</comment>
<dbReference type="PANTHER" id="PTHR43730">
    <property type="entry name" value="BETA-MANNOSIDASE"/>
    <property type="match status" value="1"/>
</dbReference>
<dbReference type="Gene3D" id="2.60.40.10">
    <property type="entry name" value="Immunoglobulins"/>
    <property type="match status" value="3"/>
</dbReference>
<dbReference type="PANTHER" id="PTHR43730:SF1">
    <property type="entry name" value="BETA-MANNOSIDASE"/>
    <property type="match status" value="1"/>
</dbReference>
<evidence type="ECO:0000256" key="8">
    <source>
        <dbReference type="ARBA" id="ARBA00022729"/>
    </source>
</evidence>
<keyword evidence="21" id="KW-1185">Reference proteome</keyword>
<keyword evidence="8" id="KW-0732">Signal</keyword>
<accession>A0A7X8SIP3</accession>
<proteinExistence type="inferred from homology"/>
<dbReference type="InterPro" id="IPR006102">
    <property type="entry name" value="Ig-like_GH2"/>
</dbReference>
<dbReference type="GO" id="GO:0004567">
    <property type="term" value="F:beta-mannosidase activity"/>
    <property type="evidence" value="ECO:0007669"/>
    <property type="project" value="UniProtKB-EC"/>
</dbReference>
<keyword evidence="11" id="KW-0458">Lysosome</keyword>
<evidence type="ECO:0000256" key="12">
    <source>
        <dbReference type="ARBA" id="ARBA00023295"/>
    </source>
</evidence>
<dbReference type="InterPro" id="IPR036156">
    <property type="entry name" value="Beta-gal/glucu_dom_sf"/>
</dbReference>
<protein>
    <recommendedName>
        <fullName evidence="14">Beta-mannosidase B</fullName>
        <ecNumber evidence="6">3.2.1.25</ecNumber>
    </recommendedName>
    <alternativeName>
        <fullName evidence="15">Mannanase B</fullName>
    </alternativeName>
</protein>
<dbReference type="Pfam" id="PF17753">
    <property type="entry name" value="Ig_mannosidase"/>
    <property type="match status" value="1"/>
</dbReference>
<dbReference type="GO" id="GO:0006516">
    <property type="term" value="P:glycoprotein catabolic process"/>
    <property type="evidence" value="ECO:0007669"/>
    <property type="project" value="TreeGrafter"/>
</dbReference>
<reference evidence="20 21" key="1">
    <citation type="submission" date="2020-04" db="EMBL/GenBank/DDBJ databases">
        <title>Flammeovirga sp. SR4, a novel species isolated from seawater.</title>
        <authorList>
            <person name="Wang X."/>
        </authorList>
    </citation>
    <scope>NUCLEOTIDE SEQUENCE [LARGE SCALE GENOMIC DNA]</scope>
    <source>
        <strain evidence="20 21">SR4</strain>
    </source>
</reference>
<sequence length="881" mass="102966">MKRFTSLFFKKQILHQLSILMGVFLLTSCQMINTENDMDLKKISLNNHWEFKQTDKKEWLPAEVPGTVHTDLISNNIILDPYYRLNERDVQWVDKVDWEYKTKFTIDQKIFEHQKIQLHFDGVDTYGEIYINNILIGSTDNMFREWDFDIKPHIHKGENTLKVVLLSPIENGINALKKHGYGLPAINDQSVIGEVGNQQVSIFTRKAGYHYGWDWGPRLVTSGIWRDVNIEYWNNTKIDNIFVQQKTSSDKAALKVSTQFYNQSENELTILAKLDGEVIKESTIASNSLSKTISFDIENPKLWWPANIGTPHLYELSIELYDDKQLIDVHTERIGLRTIKIVQKEDDNGEGKSFYFEVNGQPIFAKGANYIPNDIFLPRVSKATYKHLIQSTLDANMNMLRVWGGGIYENDLFYELCDEKGILVWQDFMFACSMYPGDEQFINNVRQEAVDNIKRLRNHASIALWCGNNEMEMAWAPGKDDMGWGWKQQYSKTQQKEIWGDYEKVFHQLLPEVVEEYTDNQFYWRSSPTGGDDIVAHYEHKSGDMHYWGVWHGEHPFSDFRKYIGRFMSEYGFQSFPEFKSVKKYTKPQDYDIESEVMASHQRSGIGNLRIKKYMEDHYQVPTNFEDFLYVGQLLQAESIYSAIQAHREKMPYCMGSLYWQLNDCWPVASWSSIDYYGEWKALQYFAREANKNTSLIVNSDDHQLEVKVASDINLQEPVLLQMELQDFEGNSLWNQSIPLKDITANKTLKVFESNLSKIISKNDSQKLVFISSLSSKKTEIIDRDLHYFVNQKELQLPKPELDINYTEDDNDLYISISTNALVKNLFIEVDQEQIKLSDNYFDLIKGEQKQITITSRKGEKIDRTKIKFKHLQETMKKKSL</sequence>
<dbReference type="Pfam" id="PF22666">
    <property type="entry name" value="Glyco_hydro_2_N2"/>
    <property type="match status" value="1"/>
</dbReference>
<dbReference type="EC" id="3.2.1.25" evidence="6"/>
<dbReference type="Pfam" id="PF00703">
    <property type="entry name" value="Glyco_hydro_2"/>
    <property type="match status" value="1"/>
</dbReference>
<dbReference type="InterPro" id="IPR013783">
    <property type="entry name" value="Ig-like_fold"/>
</dbReference>
<evidence type="ECO:0000256" key="3">
    <source>
        <dbReference type="ARBA" id="ARBA00004613"/>
    </source>
</evidence>
<comment type="catalytic activity">
    <reaction evidence="1">
        <text>Hydrolysis of terminal, non-reducing beta-D-mannose residues in beta-D-mannosides.</text>
        <dbReference type="EC" id="3.2.1.25"/>
    </reaction>
</comment>
<dbReference type="InterPro" id="IPR008979">
    <property type="entry name" value="Galactose-bd-like_sf"/>
</dbReference>
<keyword evidence="10" id="KW-0325">Glycoprotein</keyword>
<feature type="domain" description="Mannosidase Ig/CBM-like" evidence="18">
    <location>
        <begin position="704"/>
        <end position="793"/>
    </location>
</feature>
<gene>
    <name evidence="20" type="ORF">HGP29_06870</name>
</gene>
<evidence type="ECO:0000256" key="15">
    <source>
        <dbReference type="ARBA" id="ARBA00041614"/>
    </source>
</evidence>
<dbReference type="GO" id="GO:0005576">
    <property type="term" value="C:extracellular region"/>
    <property type="evidence" value="ECO:0007669"/>
    <property type="project" value="UniProtKB-SubCell"/>
</dbReference>
<comment type="similarity">
    <text evidence="13">Belongs to the glycosyl hydrolase 2 family. Beta-mannosidase B subfamily.</text>
</comment>
<keyword evidence="9 20" id="KW-0378">Hydrolase</keyword>
<evidence type="ECO:0000256" key="2">
    <source>
        <dbReference type="ARBA" id="ARBA00004371"/>
    </source>
</evidence>
<dbReference type="FunFam" id="3.20.20.80:FF:000050">
    <property type="entry name" value="Beta-mannosidase B"/>
    <property type="match status" value="1"/>
</dbReference>
<evidence type="ECO:0000256" key="14">
    <source>
        <dbReference type="ARBA" id="ARBA00041069"/>
    </source>
</evidence>
<keyword evidence="7" id="KW-0964">Secreted</keyword>
<evidence type="ECO:0000256" key="13">
    <source>
        <dbReference type="ARBA" id="ARBA00038429"/>
    </source>
</evidence>
<comment type="subunit">
    <text evidence="5">Homodimer.</text>
</comment>
<evidence type="ECO:0000259" key="17">
    <source>
        <dbReference type="Pfam" id="PF17753"/>
    </source>
</evidence>
<dbReference type="SUPFAM" id="SSF49303">
    <property type="entry name" value="beta-Galactosidase/glucuronidase domain"/>
    <property type="match status" value="3"/>
</dbReference>
<dbReference type="AlphaFoldDB" id="A0A7X8SIP3"/>
<dbReference type="EMBL" id="JABAIL010000002">
    <property type="protein sequence ID" value="NLR90921.1"/>
    <property type="molecule type" value="Genomic_DNA"/>
</dbReference>
<dbReference type="InterPro" id="IPR017853">
    <property type="entry name" value="GH"/>
</dbReference>
<dbReference type="FunFam" id="2.60.120.260:FF:000060">
    <property type="entry name" value="Probable beta-mannosidase"/>
    <property type="match status" value="1"/>
</dbReference>
<dbReference type="Gene3D" id="3.20.20.80">
    <property type="entry name" value="Glycosidases"/>
    <property type="match status" value="1"/>
</dbReference>
<evidence type="ECO:0000256" key="4">
    <source>
        <dbReference type="ARBA" id="ARBA00004740"/>
    </source>
</evidence>
<keyword evidence="12" id="KW-0326">Glycosidase</keyword>
<dbReference type="PROSITE" id="PS51257">
    <property type="entry name" value="PROKAR_LIPOPROTEIN"/>
    <property type="match status" value="1"/>
</dbReference>
<dbReference type="SUPFAM" id="SSF49785">
    <property type="entry name" value="Galactose-binding domain-like"/>
    <property type="match status" value="1"/>
</dbReference>
<evidence type="ECO:0000256" key="1">
    <source>
        <dbReference type="ARBA" id="ARBA00000829"/>
    </source>
</evidence>
<evidence type="ECO:0000256" key="11">
    <source>
        <dbReference type="ARBA" id="ARBA00023228"/>
    </source>
</evidence>
<evidence type="ECO:0000256" key="7">
    <source>
        <dbReference type="ARBA" id="ARBA00022525"/>
    </source>
</evidence>
<dbReference type="GO" id="GO:0005764">
    <property type="term" value="C:lysosome"/>
    <property type="evidence" value="ECO:0007669"/>
    <property type="project" value="UniProtKB-SubCell"/>
</dbReference>
<dbReference type="Gene3D" id="2.60.120.260">
    <property type="entry name" value="Galactose-binding domain-like"/>
    <property type="match status" value="1"/>
</dbReference>
<dbReference type="Pfam" id="PF17786">
    <property type="entry name" value="Mannosidase_ig"/>
    <property type="match status" value="1"/>
</dbReference>
<comment type="subcellular location">
    <subcellularLocation>
        <location evidence="2">Lysosome</location>
    </subcellularLocation>
    <subcellularLocation>
        <location evidence="3">Secreted</location>
    </subcellularLocation>
</comment>
<evidence type="ECO:0000259" key="16">
    <source>
        <dbReference type="Pfam" id="PF00703"/>
    </source>
</evidence>
<evidence type="ECO:0000256" key="5">
    <source>
        <dbReference type="ARBA" id="ARBA00011738"/>
    </source>
</evidence>
<evidence type="ECO:0000259" key="18">
    <source>
        <dbReference type="Pfam" id="PF17786"/>
    </source>
</evidence>
<comment type="pathway">
    <text evidence="4">Glycan metabolism; N-glycan degradation.</text>
</comment>
<dbReference type="InterPro" id="IPR050887">
    <property type="entry name" value="Beta-mannosidase_GH2"/>
</dbReference>
<evidence type="ECO:0000256" key="10">
    <source>
        <dbReference type="ARBA" id="ARBA00023180"/>
    </source>
</evidence>
<evidence type="ECO:0000313" key="20">
    <source>
        <dbReference type="EMBL" id="NLR90921.1"/>
    </source>
</evidence>
<evidence type="ECO:0000259" key="19">
    <source>
        <dbReference type="Pfam" id="PF22666"/>
    </source>
</evidence>
<dbReference type="InterPro" id="IPR041447">
    <property type="entry name" value="Mannosidase_ig"/>
</dbReference>
<dbReference type="Proteomes" id="UP000585050">
    <property type="component" value="Unassembled WGS sequence"/>
</dbReference>
<dbReference type="SUPFAM" id="SSF51445">
    <property type="entry name" value="(Trans)glycosidases"/>
    <property type="match status" value="1"/>
</dbReference>
<evidence type="ECO:0000256" key="6">
    <source>
        <dbReference type="ARBA" id="ARBA00012754"/>
    </source>
</evidence>
<name>A0A7X8SIP3_9BACT</name>
<evidence type="ECO:0000256" key="9">
    <source>
        <dbReference type="ARBA" id="ARBA00022801"/>
    </source>
</evidence>
<feature type="domain" description="Glycoside hydrolase family 2 immunoglobulin-like beta-sandwich" evidence="16">
    <location>
        <begin position="236"/>
        <end position="337"/>
    </location>
</feature>
<dbReference type="GO" id="GO:0005975">
    <property type="term" value="P:carbohydrate metabolic process"/>
    <property type="evidence" value="ECO:0007669"/>
    <property type="project" value="InterPro"/>
</dbReference>
<evidence type="ECO:0000313" key="21">
    <source>
        <dbReference type="Proteomes" id="UP000585050"/>
    </source>
</evidence>